<dbReference type="EMBL" id="GG662636">
    <property type="protein sequence ID" value="EAR99771.1"/>
    <property type="molecule type" value="Genomic_DNA"/>
</dbReference>
<evidence type="ECO:0000256" key="2">
    <source>
        <dbReference type="SAM" id="MobiDB-lite"/>
    </source>
</evidence>
<sequence length="624" mass="71835">MEFQIFQDIPQRLTELNDGLLENVVSATYHWTLCLYGHQNQVLNILNMSQELVQLLNSDSEINSSEIQKSLEKEIIHLTNILPRGVRVNGIISVLQDEKFTRSNAFNTLKNQIKSELAQQQEYTKEIFASNIVQFLYSKKYRPYMKELEIDCLDLDGVKQKVSALKHSSTNDILKSYYMLTTYFKYPSQTEPLNLIMFAKVNNDFVILPRGSQCIVQQEVEEVKEDPKASGKSKKQNKQPQAPAVKETNQDKMNKLISQFKAENKKNIDEIGKGIALIKVQTIEVSIFSKIYQPEKQQTITLSSNIENTSSYNYVDCISYVKTDATDHEAEIQNHLQYFFEQIRQTEGKSIFVYGLLDLPLCTQGVINVSGNEPTIESKKQLHLRNLLPSSFASFRFCDRLQNTKNIGFYKKEKIRNVHKFMPLKAVEGARRYQVQGNYIYHHYMQDGFNDDGWGCAYRSLQSVLSWFIENKYVDEFAIPTHKEIQSILVAMQDKPSSFIGTSEWIGAFEVQYVIQKLVQCECKFVNVSSGSEVPNKVDEFKEHFLNEGTPIMFGGGVKAFSLMGIDHNEQTGELRFLIMDPHYTGSDNPAKAVEKGGISWQKADLFLDNHFYNFCMPIRKREF</sequence>
<feature type="region of interest" description="Disordered" evidence="2">
    <location>
        <begin position="225"/>
        <end position="248"/>
    </location>
</feature>
<evidence type="ECO:0000256" key="1">
    <source>
        <dbReference type="ARBA" id="ARBA00022801"/>
    </source>
</evidence>
<evidence type="ECO:0000313" key="4">
    <source>
        <dbReference type="EMBL" id="EAR99771.1"/>
    </source>
</evidence>
<gene>
    <name evidence="4" type="ORF">TTHERM_00666470</name>
</gene>
<dbReference type="PANTHER" id="PTHR48153">
    <property type="entry name" value="UFM1-SPECIFIC PROTEASE 2"/>
    <property type="match status" value="1"/>
</dbReference>
<dbReference type="InterPro" id="IPR012462">
    <property type="entry name" value="UFSP1/2_DUB_cat"/>
</dbReference>
<dbReference type="RefSeq" id="XP_001020016.1">
    <property type="nucleotide sequence ID" value="XM_001020016.1"/>
</dbReference>
<name>Q23TD5_TETTS</name>
<dbReference type="Proteomes" id="UP000009168">
    <property type="component" value="Unassembled WGS sequence"/>
</dbReference>
<protein>
    <submittedName>
        <fullName evidence="4">Peptidase family C78 protein</fullName>
    </submittedName>
</protein>
<dbReference type="Pfam" id="PF07910">
    <property type="entry name" value="Peptidase_C78"/>
    <property type="match status" value="1"/>
</dbReference>
<dbReference type="STRING" id="312017.Q23TD5"/>
<dbReference type="SUPFAM" id="SSF54001">
    <property type="entry name" value="Cysteine proteinases"/>
    <property type="match status" value="1"/>
</dbReference>
<accession>Q23TD5</accession>
<dbReference type="InterPro" id="IPR038765">
    <property type="entry name" value="Papain-like_cys_pep_sf"/>
</dbReference>
<dbReference type="InParanoid" id="Q23TD5"/>
<dbReference type="KEGG" id="tet:TTHERM_00666470"/>
<proteinExistence type="predicted"/>
<organism evidence="4 5">
    <name type="scientific">Tetrahymena thermophila (strain SB210)</name>
    <dbReference type="NCBI Taxonomy" id="312017"/>
    <lineage>
        <taxon>Eukaryota</taxon>
        <taxon>Sar</taxon>
        <taxon>Alveolata</taxon>
        <taxon>Ciliophora</taxon>
        <taxon>Intramacronucleata</taxon>
        <taxon>Oligohymenophorea</taxon>
        <taxon>Hymenostomatida</taxon>
        <taxon>Tetrahymenina</taxon>
        <taxon>Tetrahymenidae</taxon>
        <taxon>Tetrahymena</taxon>
    </lineage>
</organism>
<dbReference type="AlphaFoldDB" id="Q23TD5"/>
<dbReference type="OrthoDB" id="417506at2759"/>
<dbReference type="PANTHER" id="PTHR48153:SF2">
    <property type="entry name" value="UFM1-SPECIFIC PROTEASE 2"/>
    <property type="match status" value="1"/>
</dbReference>
<keyword evidence="5" id="KW-1185">Reference proteome</keyword>
<dbReference type="Gene3D" id="3.90.70.130">
    <property type="match status" value="1"/>
</dbReference>
<keyword evidence="1" id="KW-0378">Hydrolase</keyword>
<reference evidence="5" key="1">
    <citation type="journal article" date="2006" name="PLoS Biol.">
        <title>Macronuclear genome sequence of the ciliate Tetrahymena thermophila, a model eukaryote.</title>
        <authorList>
            <person name="Eisen J.A."/>
            <person name="Coyne R.S."/>
            <person name="Wu M."/>
            <person name="Wu D."/>
            <person name="Thiagarajan M."/>
            <person name="Wortman J.R."/>
            <person name="Badger J.H."/>
            <person name="Ren Q."/>
            <person name="Amedeo P."/>
            <person name="Jones K.M."/>
            <person name="Tallon L.J."/>
            <person name="Delcher A.L."/>
            <person name="Salzberg S.L."/>
            <person name="Silva J.C."/>
            <person name="Haas B.J."/>
            <person name="Majoros W.H."/>
            <person name="Farzad M."/>
            <person name="Carlton J.M."/>
            <person name="Smith R.K. Jr."/>
            <person name="Garg J."/>
            <person name="Pearlman R.E."/>
            <person name="Karrer K.M."/>
            <person name="Sun L."/>
            <person name="Manning G."/>
            <person name="Elde N.C."/>
            <person name="Turkewitz A.P."/>
            <person name="Asai D.J."/>
            <person name="Wilkes D.E."/>
            <person name="Wang Y."/>
            <person name="Cai H."/>
            <person name="Collins K."/>
            <person name="Stewart B.A."/>
            <person name="Lee S.R."/>
            <person name="Wilamowska K."/>
            <person name="Weinberg Z."/>
            <person name="Ruzzo W.L."/>
            <person name="Wloga D."/>
            <person name="Gaertig J."/>
            <person name="Frankel J."/>
            <person name="Tsao C.-C."/>
            <person name="Gorovsky M.A."/>
            <person name="Keeling P.J."/>
            <person name="Waller R.F."/>
            <person name="Patron N.J."/>
            <person name="Cherry J.M."/>
            <person name="Stover N.A."/>
            <person name="Krieger C.J."/>
            <person name="del Toro C."/>
            <person name="Ryder H.F."/>
            <person name="Williamson S.C."/>
            <person name="Barbeau R.A."/>
            <person name="Hamilton E.P."/>
            <person name="Orias E."/>
        </authorList>
    </citation>
    <scope>NUCLEOTIDE SEQUENCE [LARGE SCALE GENOMIC DNA]</scope>
    <source>
        <strain evidence="5">SB210</strain>
    </source>
</reference>
<dbReference type="eggNOG" id="KOG2433">
    <property type="taxonomic scope" value="Eukaryota"/>
</dbReference>
<evidence type="ECO:0000313" key="5">
    <source>
        <dbReference type="Proteomes" id="UP000009168"/>
    </source>
</evidence>
<evidence type="ECO:0000259" key="3">
    <source>
        <dbReference type="Pfam" id="PF07910"/>
    </source>
</evidence>
<dbReference type="GO" id="GO:0071567">
    <property type="term" value="F:deUFMylase activity"/>
    <property type="evidence" value="ECO:0007669"/>
    <property type="project" value="TreeGrafter"/>
</dbReference>
<feature type="domain" description="UFSP1/2/DUB catalytic" evidence="3">
    <location>
        <begin position="431"/>
        <end position="616"/>
    </location>
</feature>
<dbReference type="GeneID" id="7842488"/>
<dbReference type="HOGENOM" id="CLU_438394_0_0_1"/>